<dbReference type="InterPro" id="IPR012429">
    <property type="entry name" value="HGSNAT_cat"/>
</dbReference>
<evidence type="ECO:0008006" key="7">
    <source>
        <dbReference type="Google" id="ProtNLM"/>
    </source>
</evidence>
<organism evidence="5 6">
    <name type="scientific">Streptomyces pristinaespiralis (strain ATCC 25486 / DSM 40338 / CBS 914.69 / JCM 4507 / KCC S-0507 / NBRC 13074 / NRRL 2958 / 5647)</name>
    <dbReference type="NCBI Taxonomy" id="457429"/>
    <lineage>
        <taxon>Bacteria</taxon>
        <taxon>Bacillati</taxon>
        <taxon>Actinomycetota</taxon>
        <taxon>Actinomycetes</taxon>
        <taxon>Kitasatosporales</taxon>
        <taxon>Streptomycetaceae</taxon>
        <taxon>Streptomyces</taxon>
    </lineage>
</organism>
<protein>
    <recommendedName>
        <fullName evidence="7">DUF418 domain-containing protein</fullName>
    </recommendedName>
</protein>
<feature type="transmembrane region" description="Helical" evidence="2">
    <location>
        <begin position="221"/>
        <end position="241"/>
    </location>
</feature>
<dbReference type="InterPro" id="IPR007349">
    <property type="entry name" value="DUF418"/>
</dbReference>
<feature type="compositionally biased region" description="Pro residues" evidence="1">
    <location>
        <begin position="33"/>
        <end position="42"/>
    </location>
</feature>
<dbReference type="eggNOG" id="COG2311">
    <property type="taxonomic scope" value="Bacteria"/>
</dbReference>
<dbReference type="EMBL" id="CM000950">
    <property type="protein sequence ID" value="EFH30854.1"/>
    <property type="molecule type" value="Genomic_DNA"/>
</dbReference>
<evidence type="ECO:0000313" key="6">
    <source>
        <dbReference type="Proteomes" id="UP000002805"/>
    </source>
</evidence>
<feature type="transmembrane region" description="Helical" evidence="2">
    <location>
        <begin position="385"/>
        <end position="404"/>
    </location>
</feature>
<dbReference type="InterPro" id="IPR052529">
    <property type="entry name" value="Bact_Transport_Assoc"/>
</dbReference>
<sequence length="428" mass="44282">MVGAGACRMVEPGDSLDRGHMRRDASPDLAPETPAPAGPPYTSPTGRLVGLDLARGLAILGMYSAHVGPDPSVGGALGWAMEAARGRSATLFAVLAGFTLVILTGRPRPRTGRAGRQAVGKVLIRSFSLIALGYVLTSLDTHVLVILSYYGVLFLLALPLYRLRAAALVAIAATSALVMPHVLYLLRAAVDDGSWSDTLIAHDPLARATDSDGIVELFVTGAYPVLTYLPYIVTGMAVARLDLRRPGVVGRVGLLGGVLAVSGYGGSWLALRLVPGALEGVREASATGTAASAWWSDAVGANPVPGMPAWLLVAAPHSQTTLSVVANTGVALAVVAACLIGTGRSARLRWVATPVSAVGSIALTVYAGHIVAIDALGTGDLPDSAALPVLLSFAAAAMLFAVVWTRCFRRGPLEYLLHVLTMPARLIP</sequence>
<reference evidence="6" key="1">
    <citation type="submission" date="2008-02" db="EMBL/GenBank/DDBJ databases">
        <authorList>
            <consortium name="The Broad Institute Genome Sequencing Platform"/>
            <person name="Fischbach M."/>
            <person name="Ward D."/>
            <person name="Young S."/>
            <person name="Jaffe D."/>
            <person name="Gnerre S."/>
            <person name="Berlin A."/>
            <person name="Heiman D."/>
            <person name="Hepburn T."/>
            <person name="Sykes S."/>
            <person name="Alvarado L."/>
            <person name="Kodira C.D."/>
            <person name="Straight P."/>
            <person name="Clardy J."/>
            <person name="Hung D."/>
            <person name="Kolter R."/>
            <person name="Mekalanos J."/>
            <person name="Walker S."/>
            <person name="Walsh C.T."/>
            <person name="Lander E."/>
            <person name="Galagan J."/>
            <person name="Nusbaum C."/>
            <person name="Birren B."/>
        </authorList>
    </citation>
    <scope>NUCLEOTIDE SEQUENCE [LARGE SCALE GENOMIC DNA]</scope>
    <source>
        <strain evidence="6">ATCC 25486 / DSM 40338 / CBS 914.69 / JCM 4507 / NBRC 13074 / NRRL 2958 / 5647</strain>
    </source>
</reference>
<evidence type="ECO:0000259" key="4">
    <source>
        <dbReference type="Pfam" id="PF07786"/>
    </source>
</evidence>
<feature type="transmembrane region" description="Helical" evidence="2">
    <location>
        <begin position="89"/>
        <end position="106"/>
    </location>
</feature>
<dbReference type="AlphaFoldDB" id="D6X9V4"/>
<dbReference type="PANTHER" id="PTHR30590:SF3">
    <property type="entry name" value="HYPOTHETICAL MEMBRANE SPANNING PROTEIN"/>
    <property type="match status" value="1"/>
</dbReference>
<reference evidence="6" key="2">
    <citation type="submission" date="2009-10" db="EMBL/GenBank/DDBJ databases">
        <title>The genome sequence of Streptomyces pristinaespiralis strain ATCC 25486.</title>
        <authorList>
            <consortium name="The Broad Institute Genome Sequencing Platform"/>
            <consortium name="Broad Institute Microbial Sequencing Center"/>
            <person name="Fischbach M."/>
            <person name="Godfrey P."/>
            <person name="Ward D."/>
            <person name="Young S."/>
            <person name="Zeng Q."/>
            <person name="Koehrsen M."/>
            <person name="Alvarado L."/>
            <person name="Berlin A.M."/>
            <person name="Bochicchio J."/>
            <person name="Borenstein D."/>
            <person name="Chapman S.B."/>
            <person name="Chen Z."/>
            <person name="Engels R."/>
            <person name="Freedman E."/>
            <person name="Gellesch M."/>
            <person name="Goldberg J."/>
            <person name="Griggs A."/>
            <person name="Gujja S."/>
            <person name="Heilman E.R."/>
            <person name="Heiman D.I."/>
            <person name="Hepburn T.A."/>
            <person name="Howarth C."/>
            <person name="Jen D."/>
            <person name="Larson L."/>
            <person name="Lewis B."/>
            <person name="Mehta T."/>
            <person name="Park D."/>
            <person name="Pearson M."/>
            <person name="Richards J."/>
            <person name="Roberts A."/>
            <person name="Saif S."/>
            <person name="Shea T.D."/>
            <person name="Shenoy N."/>
            <person name="Sisk P."/>
            <person name="Stolte C."/>
            <person name="Sykes S.N."/>
            <person name="Thomson T."/>
            <person name="Walk T."/>
            <person name="White J."/>
            <person name="Yandava C."/>
            <person name="Straight P."/>
            <person name="Clardy J."/>
            <person name="Hung D."/>
            <person name="Kolter R."/>
            <person name="Mekalanos J."/>
            <person name="Walker S."/>
            <person name="Walsh C.T."/>
            <person name="Wieland-Brown L.C."/>
            <person name="Haas B."/>
            <person name="Nusbaum C."/>
            <person name="Birren B."/>
        </authorList>
    </citation>
    <scope>NUCLEOTIDE SEQUENCE [LARGE SCALE GENOMIC DNA]</scope>
    <source>
        <strain evidence="6">ATCC 25486 / DSM 40338 / CBS 914.69 / JCM 4507 / NBRC 13074 / NRRL 2958 / 5647</strain>
    </source>
</reference>
<keyword evidence="2" id="KW-1133">Transmembrane helix</keyword>
<dbReference type="Proteomes" id="UP000002805">
    <property type="component" value="Chromosome"/>
</dbReference>
<keyword evidence="2" id="KW-0812">Transmembrane</keyword>
<proteinExistence type="predicted"/>
<feature type="transmembrane region" description="Helical" evidence="2">
    <location>
        <begin position="118"/>
        <end position="136"/>
    </location>
</feature>
<name>D6X9V4_STRE2</name>
<dbReference type="Pfam" id="PF04235">
    <property type="entry name" value="DUF418"/>
    <property type="match status" value="1"/>
</dbReference>
<feature type="transmembrane region" description="Helical" evidence="2">
    <location>
        <begin position="352"/>
        <end position="373"/>
    </location>
</feature>
<feature type="compositionally biased region" description="Basic and acidic residues" evidence="1">
    <location>
        <begin position="15"/>
        <end position="26"/>
    </location>
</feature>
<feature type="transmembrane region" description="Helical" evidence="2">
    <location>
        <begin position="248"/>
        <end position="271"/>
    </location>
</feature>
<evidence type="ECO:0000313" key="5">
    <source>
        <dbReference type="EMBL" id="EFH30854.1"/>
    </source>
</evidence>
<feature type="domain" description="Heparan-alpha-glucosaminide N-acetyltransferase catalytic" evidence="4">
    <location>
        <begin position="47"/>
        <end position="182"/>
    </location>
</feature>
<feature type="domain" description="DUF418" evidence="3">
    <location>
        <begin position="311"/>
        <end position="422"/>
    </location>
</feature>
<gene>
    <name evidence="5" type="ORF">SSDG_06072</name>
</gene>
<dbReference type="Pfam" id="PF07786">
    <property type="entry name" value="HGSNAT_cat"/>
    <property type="match status" value="1"/>
</dbReference>
<keyword evidence="2" id="KW-0472">Membrane</keyword>
<dbReference type="HOGENOM" id="CLU_036065_1_0_11"/>
<feature type="region of interest" description="Disordered" evidence="1">
    <location>
        <begin position="11"/>
        <end position="43"/>
    </location>
</feature>
<evidence type="ECO:0000256" key="1">
    <source>
        <dbReference type="SAM" id="MobiDB-lite"/>
    </source>
</evidence>
<evidence type="ECO:0000256" key="2">
    <source>
        <dbReference type="SAM" id="Phobius"/>
    </source>
</evidence>
<feature type="transmembrane region" description="Helical" evidence="2">
    <location>
        <begin position="320"/>
        <end position="340"/>
    </location>
</feature>
<evidence type="ECO:0000259" key="3">
    <source>
        <dbReference type="Pfam" id="PF04235"/>
    </source>
</evidence>
<dbReference type="PANTHER" id="PTHR30590">
    <property type="entry name" value="INNER MEMBRANE PROTEIN"/>
    <property type="match status" value="1"/>
</dbReference>
<accession>D6X9V4</accession>
<feature type="transmembrane region" description="Helical" evidence="2">
    <location>
        <begin position="168"/>
        <end position="186"/>
    </location>
</feature>
<feature type="transmembrane region" description="Helical" evidence="2">
    <location>
        <begin position="142"/>
        <end position="161"/>
    </location>
</feature>
<keyword evidence="6" id="KW-1185">Reference proteome</keyword>